<dbReference type="Proteomes" id="UP001259803">
    <property type="component" value="Unassembled WGS sequence"/>
</dbReference>
<gene>
    <name evidence="2" type="ORF">RM533_12455</name>
</gene>
<protein>
    <submittedName>
        <fullName evidence="2">Polysaccharide pyruvyl transferase family protein</fullName>
    </submittedName>
</protein>
<proteinExistence type="predicted"/>
<evidence type="ECO:0000259" key="1">
    <source>
        <dbReference type="Pfam" id="PF04230"/>
    </source>
</evidence>
<evidence type="ECO:0000313" key="3">
    <source>
        <dbReference type="Proteomes" id="UP001259803"/>
    </source>
</evidence>
<organism evidence="2 3">
    <name type="scientific">Croceicoccus esteveae</name>
    <dbReference type="NCBI Taxonomy" id="3075597"/>
    <lineage>
        <taxon>Bacteria</taxon>
        <taxon>Pseudomonadati</taxon>
        <taxon>Pseudomonadota</taxon>
        <taxon>Alphaproteobacteria</taxon>
        <taxon>Sphingomonadales</taxon>
        <taxon>Erythrobacteraceae</taxon>
        <taxon>Croceicoccus</taxon>
    </lineage>
</organism>
<comment type="caution">
    <text evidence="2">The sequence shown here is derived from an EMBL/GenBank/DDBJ whole genome shotgun (WGS) entry which is preliminary data.</text>
</comment>
<dbReference type="GO" id="GO:0016740">
    <property type="term" value="F:transferase activity"/>
    <property type="evidence" value="ECO:0007669"/>
    <property type="project" value="UniProtKB-KW"/>
</dbReference>
<dbReference type="InterPro" id="IPR007345">
    <property type="entry name" value="Polysacch_pyruvyl_Trfase"/>
</dbReference>
<reference evidence="2 3" key="1">
    <citation type="submission" date="2023-09" db="EMBL/GenBank/DDBJ databases">
        <authorList>
            <person name="Rey-Velasco X."/>
        </authorList>
    </citation>
    <scope>NUCLEOTIDE SEQUENCE [LARGE SCALE GENOMIC DNA]</scope>
    <source>
        <strain evidence="2 3">F390</strain>
    </source>
</reference>
<keyword evidence="3" id="KW-1185">Reference proteome</keyword>
<feature type="domain" description="Polysaccharide pyruvyl transferase" evidence="1">
    <location>
        <begin position="45"/>
        <end position="338"/>
    </location>
</feature>
<sequence>MTDMRERLIGGALVWARLHAARDLRNGKGAKAALIIPPAAAGSVGDAAMINATCAALRERGFAHIALASPGGWEALSDIDEWLDLNAWFFGQSRRVLARGVRRLGAFSRSVLIGADCIDGVYNPGSITRRLTLLHEHAGIGGETTVLGSSFGLHPDPVAVERLRSLHRDIVICARDPVSYNRLATATGRPIRQTADLAFLIKSDLGHDAARVALAFIERQAKTGRRTIGLNINFLIEAAHPGFAAAHRRLVDRLLASEHALLLVPHDNRGKTTDASLLDMAIAHLTPAQREHVAMLPPSPPCATKAVLGRLDAIVTSRMHAAILALSTGTAAISFVYQGKFEGLYRLLGLENTGWLLDPAELVHDSVATTDRICALIADAHQSDRIIAAGVAKARALADDNFAS</sequence>
<evidence type="ECO:0000313" key="2">
    <source>
        <dbReference type="EMBL" id="MDT0576979.1"/>
    </source>
</evidence>
<accession>A0ABU2ZKW9</accession>
<dbReference type="PANTHER" id="PTHR36836">
    <property type="entry name" value="COLANIC ACID BIOSYNTHESIS PROTEIN WCAK"/>
    <property type="match status" value="1"/>
</dbReference>
<dbReference type="PANTHER" id="PTHR36836:SF1">
    <property type="entry name" value="COLANIC ACID BIOSYNTHESIS PROTEIN WCAK"/>
    <property type="match status" value="1"/>
</dbReference>
<dbReference type="EMBL" id="JAVRHS010000014">
    <property type="protein sequence ID" value="MDT0576979.1"/>
    <property type="molecule type" value="Genomic_DNA"/>
</dbReference>
<keyword evidence="2" id="KW-0808">Transferase</keyword>
<dbReference type="Pfam" id="PF04230">
    <property type="entry name" value="PS_pyruv_trans"/>
    <property type="match status" value="1"/>
</dbReference>
<name>A0ABU2ZKW9_9SPHN</name>
<dbReference type="RefSeq" id="WP_311341554.1">
    <property type="nucleotide sequence ID" value="NZ_JAVRHS010000014.1"/>
</dbReference>